<dbReference type="GO" id="GO:0030488">
    <property type="term" value="P:tRNA methylation"/>
    <property type="evidence" value="ECO:0007669"/>
    <property type="project" value="TreeGrafter"/>
</dbReference>
<evidence type="ECO:0000256" key="7">
    <source>
        <dbReference type="ARBA" id="ARBA00022827"/>
    </source>
</evidence>
<keyword evidence="6 11" id="KW-0819">tRNA processing</keyword>
<protein>
    <recommendedName>
        <fullName evidence="4 11">tRNA uridine 5-carboxymethylaminomethyl modification enzyme MnmG</fullName>
    </recommendedName>
    <alternativeName>
        <fullName evidence="10 11">Glucose-inhibited division protein A</fullName>
    </alternativeName>
</protein>
<evidence type="ECO:0000256" key="11">
    <source>
        <dbReference type="HAMAP-Rule" id="MF_00129"/>
    </source>
</evidence>
<evidence type="ECO:0000259" key="12">
    <source>
        <dbReference type="SMART" id="SM01228"/>
    </source>
</evidence>
<evidence type="ECO:0000313" key="14">
    <source>
        <dbReference type="Proteomes" id="UP000001700"/>
    </source>
</evidence>
<comment type="subunit">
    <text evidence="9 11">Homodimer. Heterotetramer of two MnmE and two MnmG subunits.</text>
</comment>
<feature type="binding site" evidence="11">
    <location>
        <position position="123"/>
    </location>
    <ligand>
        <name>FAD</name>
        <dbReference type="ChEBI" id="CHEBI:57692"/>
    </ligand>
</feature>
<evidence type="ECO:0000256" key="10">
    <source>
        <dbReference type="ARBA" id="ARBA00031800"/>
    </source>
</evidence>
<dbReference type="KEGG" id="rip:RIEPE_0110"/>
<evidence type="ECO:0000256" key="8">
    <source>
        <dbReference type="ARBA" id="ARBA00023027"/>
    </source>
</evidence>
<dbReference type="InterPro" id="IPR047001">
    <property type="entry name" value="MnmG_C_subdom"/>
</dbReference>
<dbReference type="Proteomes" id="UP000001700">
    <property type="component" value="Chromosome"/>
</dbReference>
<feature type="domain" description="tRNA uridine 5-carboxymethylaminomethyl modification enzyme C-terminal subdomain" evidence="12">
    <location>
        <begin position="543"/>
        <end position="614"/>
    </location>
</feature>
<dbReference type="InterPro" id="IPR044920">
    <property type="entry name" value="MnmG_C_subdom_sf"/>
</dbReference>
<dbReference type="InterPro" id="IPR004416">
    <property type="entry name" value="MnmG"/>
</dbReference>
<dbReference type="PANTHER" id="PTHR11806">
    <property type="entry name" value="GLUCOSE INHIBITED DIVISION PROTEIN A"/>
    <property type="match status" value="1"/>
</dbReference>
<dbReference type="InterPro" id="IPR049312">
    <property type="entry name" value="GIDA_C_N"/>
</dbReference>
<dbReference type="Gene3D" id="1.10.150.570">
    <property type="entry name" value="GidA associated domain, C-terminal subdomain"/>
    <property type="match status" value="1"/>
</dbReference>
<feature type="binding site" evidence="11">
    <location>
        <position position="178"/>
    </location>
    <ligand>
        <name>FAD</name>
        <dbReference type="ChEBI" id="CHEBI:57692"/>
    </ligand>
</feature>
<comment type="similarity">
    <text evidence="3 11">Belongs to the MnmG family.</text>
</comment>
<accession>D4G7S1</accession>
<gene>
    <name evidence="13" type="primary">gidA1</name>
    <name evidence="11" type="synonym">gidA</name>
    <name evidence="11" type="synonym">mnmG</name>
    <name evidence="13" type="ordered locus">RIEPE_0110</name>
</gene>
<dbReference type="GO" id="GO:0002098">
    <property type="term" value="P:tRNA wobble uridine modification"/>
    <property type="evidence" value="ECO:0007669"/>
    <property type="project" value="InterPro"/>
</dbReference>
<evidence type="ECO:0000256" key="9">
    <source>
        <dbReference type="ARBA" id="ARBA00025948"/>
    </source>
</evidence>
<dbReference type="PROSITE" id="PS01280">
    <property type="entry name" value="GIDA_1"/>
    <property type="match status" value="1"/>
</dbReference>
<dbReference type="FunFam" id="1.10.150.570:FF:000001">
    <property type="entry name" value="tRNA uridine 5-carboxymethylaminomethyl modification enzyme MnmG"/>
    <property type="match status" value="1"/>
</dbReference>
<keyword evidence="8 11" id="KW-0520">NAD</keyword>
<feature type="binding site" evidence="11">
    <location>
        <position position="368"/>
    </location>
    <ligand>
        <name>FAD</name>
        <dbReference type="ChEBI" id="CHEBI:57692"/>
    </ligand>
</feature>
<dbReference type="GO" id="GO:0050660">
    <property type="term" value="F:flavin adenine dinucleotide binding"/>
    <property type="evidence" value="ECO:0007669"/>
    <property type="project" value="UniProtKB-UniRule"/>
</dbReference>
<evidence type="ECO:0000313" key="13">
    <source>
        <dbReference type="EMBL" id="ADD79718.1"/>
    </source>
</evidence>
<dbReference type="FunFam" id="3.50.50.60:FF:000002">
    <property type="entry name" value="tRNA uridine 5-carboxymethylaminomethyl modification enzyme MnmG"/>
    <property type="match status" value="1"/>
</dbReference>
<dbReference type="PANTHER" id="PTHR11806:SF0">
    <property type="entry name" value="PROTEIN MTO1 HOMOLOG, MITOCHONDRIAL"/>
    <property type="match status" value="1"/>
</dbReference>
<feature type="binding site" evidence="11">
    <location>
        <begin position="11"/>
        <end position="16"/>
    </location>
    <ligand>
        <name>FAD</name>
        <dbReference type="ChEBI" id="CHEBI:57692"/>
    </ligand>
</feature>
<dbReference type="Pfam" id="PF01134">
    <property type="entry name" value="GIDA"/>
    <property type="match status" value="1"/>
</dbReference>
<dbReference type="Pfam" id="PF13932">
    <property type="entry name" value="SAM_GIDA_C"/>
    <property type="match status" value="1"/>
</dbReference>
<comment type="function">
    <text evidence="2 11">NAD-binding protein involved in the addition of a carboxymethylaminomethyl (cmnm) group at the wobble position (U34) of certain tRNAs, forming tRNA-cmnm(5)s(2)U34.</text>
</comment>
<keyword evidence="5 11" id="KW-0285">Flavoprotein</keyword>
<dbReference type="AlphaFoldDB" id="D4G7S1"/>
<dbReference type="Pfam" id="PF21680">
    <property type="entry name" value="GIDA_C_1st"/>
    <property type="match status" value="1"/>
</dbReference>
<dbReference type="eggNOG" id="COG0445">
    <property type="taxonomic scope" value="Bacteria"/>
</dbReference>
<dbReference type="EMBL" id="CP001085">
    <property type="protein sequence ID" value="ADD79718.1"/>
    <property type="molecule type" value="Genomic_DNA"/>
</dbReference>
<keyword evidence="7 11" id="KW-0274">FAD</keyword>
<feature type="binding site" evidence="11">
    <location>
        <begin position="271"/>
        <end position="285"/>
    </location>
    <ligand>
        <name>NAD(+)</name>
        <dbReference type="ChEBI" id="CHEBI:57540"/>
    </ligand>
</feature>
<sequence>MKNNFDVIVVGGGHAGSEGAFASSKIGCKTLLITHNMRKIGELSCNPSIGGIGKGHLVKEIDAMDGIMAVAADESGIHFKKLNSKKGSAVQSTRVQVDRKKYKSSVINQMKKQKNIFIIQQSVKKLILRNNRVIGVTTEEDIQFFSKSVVLSAGTFLNGRIHIGSKIFSGGRIRDVSSITLIKQLRCFPFKIKRLKTGTPPRIDTKTIDFSCLEKQLGDYPISHFSFLKKIDKYRKQITCYITHTNDKTHEIILENLHKSPIYSGKIQGIGPRYCPSIEDKIVKFQNQSSHHIFLEPEGIRSRKVYPNGISTSLPVDIQEKFVRSIRGLEKAKIIDPGYAVEYDFFDPRDLKQTLESKIIDGLFLAGQINGTTGYEEAASQGLIAGLNAALYSLKEDQWYPKRDQAYIGVLIDDLCTVGTEEPYRMFTARSEYRLSLREDNADLRLTKLGYSLGVVRKERLSILKKKIKLIEKEFIKFRHTWLKKGSKKFEIMNENLRSSCNKTINIEELLKRPEVTCEKLFQFGILSEKDNMEIYKILESQIKYRGYIKKQELEIQKKNFYENIKIPKDIKYQKICGLSKEVLSKLDYHKPNSIGQASRISGVTPSAISILLIWMKKRKVF</sequence>
<dbReference type="Gene3D" id="3.50.50.60">
    <property type="entry name" value="FAD/NAD(P)-binding domain"/>
    <property type="match status" value="2"/>
</dbReference>
<dbReference type="InterPro" id="IPR020595">
    <property type="entry name" value="MnmG-rel_CS"/>
</dbReference>
<dbReference type="InterPro" id="IPR026904">
    <property type="entry name" value="MnmG_C"/>
</dbReference>
<name>D4G7S1_RIEPU</name>
<evidence type="ECO:0000256" key="4">
    <source>
        <dbReference type="ARBA" id="ARBA00020461"/>
    </source>
</evidence>
<evidence type="ECO:0000256" key="3">
    <source>
        <dbReference type="ARBA" id="ARBA00007653"/>
    </source>
</evidence>
<dbReference type="Gene3D" id="1.10.10.1800">
    <property type="entry name" value="tRNA uridine 5-carboxymethylaminomethyl modification enzyme MnmG/GidA"/>
    <property type="match status" value="1"/>
</dbReference>
<dbReference type="OrthoDB" id="9815560at2"/>
<comment type="cofactor">
    <cofactor evidence="1 11">
        <name>FAD</name>
        <dbReference type="ChEBI" id="CHEBI:57692"/>
    </cofactor>
</comment>
<comment type="subcellular location">
    <subcellularLocation>
        <location evidence="11">Cytoplasm</location>
    </subcellularLocation>
</comment>
<dbReference type="RefSeq" id="WP_013087705.1">
    <property type="nucleotide sequence ID" value="NC_014109.1"/>
</dbReference>
<reference evidence="13" key="1">
    <citation type="submission" date="2008-05" db="EMBL/GenBank/DDBJ databases">
        <title>Genome sequence of Riesia pediculicola USDA.</title>
        <authorList>
            <person name="Kirkness E.F."/>
        </authorList>
    </citation>
    <scope>NUCLEOTIDE SEQUENCE [LARGE SCALE GENOMIC DNA]</scope>
    <source>
        <strain evidence="13">USDA</strain>
    </source>
</reference>
<dbReference type="SMART" id="SM01228">
    <property type="entry name" value="GIDA_assoc_3"/>
    <property type="match status" value="1"/>
</dbReference>
<dbReference type="PROSITE" id="PS01281">
    <property type="entry name" value="GIDA_2"/>
    <property type="match status" value="1"/>
</dbReference>
<evidence type="ECO:0000256" key="1">
    <source>
        <dbReference type="ARBA" id="ARBA00001974"/>
    </source>
</evidence>
<dbReference type="NCBIfam" id="TIGR00136">
    <property type="entry name" value="mnmG_gidA"/>
    <property type="match status" value="1"/>
</dbReference>
<dbReference type="GO" id="GO:0005829">
    <property type="term" value="C:cytosol"/>
    <property type="evidence" value="ECO:0007669"/>
    <property type="project" value="TreeGrafter"/>
</dbReference>
<dbReference type="InterPro" id="IPR036188">
    <property type="entry name" value="FAD/NAD-bd_sf"/>
</dbReference>
<evidence type="ECO:0000256" key="5">
    <source>
        <dbReference type="ARBA" id="ARBA00022630"/>
    </source>
</evidence>
<evidence type="ECO:0000256" key="2">
    <source>
        <dbReference type="ARBA" id="ARBA00003717"/>
    </source>
</evidence>
<keyword evidence="14" id="KW-1185">Reference proteome</keyword>
<organism evidence="13 14">
    <name type="scientific">Riesia pediculicola (strain USDA)</name>
    <dbReference type="NCBI Taxonomy" id="515618"/>
    <lineage>
        <taxon>Bacteria</taxon>
        <taxon>Pseudomonadati</taxon>
        <taxon>Pseudomonadota</taxon>
        <taxon>Gammaproteobacteria</taxon>
        <taxon>Enterobacterales</taxon>
        <taxon>Enterobacteriaceae</taxon>
        <taxon>Candidatus Riesia</taxon>
    </lineage>
</organism>
<dbReference type="SUPFAM" id="SSF51905">
    <property type="entry name" value="FAD/NAD(P)-binding domain"/>
    <property type="match status" value="1"/>
</dbReference>
<dbReference type="HAMAP" id="MF_00129">
    <property type="entry name" value="MnmG_GidA"/>
    <property type="match status" value="1"/>
</dbReference>
<proteinExistence type="inferred from homology"/>
<dbReference type="HOGENOM" id="CLU_007831_2_2_6"/>
<dbReference type="InterPro" id="IPR002218">
    <property type="entry name" value="MnmG-rel"/>
</dbReference>
<dbReference type="STRING" id="515618.RIEPE_0110"/>
<keyword evidence="11" id="KW-0963">Cytoplasm</keyword>
<dbReference type="InterPro" id="IPR040131">
    <property type="entry name" value="MnmG_N"/>
</dbReference>
<evidence type="ECO:0000256" key="6">
    <source>
        <dbReference type="ARBA" id="ARBA00022694"/>
    </source>
</evidence>